<dbReference type="Gene3D" id="3.60.130.10">
    <property type="entry name" value="Clavaminate synthase-like"/>
    <property type="match status" value="1"/>
</dbReference>
<evidence type="ECO:0000256" key="2">
    <source>
        <dbReference type="SAM" id="MobiDB-lite"/>
    </source>
</evidence>
<dbReference type="EMBL" id="KV918888">
    <property type="protein sequence ID" value="OSX75880.1"/>
    <property type="molecule type" value="Genomic_DNA"/>
</dbReference>
<dbReference type="InterPro" id="IPR042098">
    <property type="entry name" value="TauD-like_sf"/>
</dbReference>
<reference evidence="4 5" key="1">
    <citation type="submission" date="2017-03" db="EMBL/GenBank/DDBJ databases">
        <title>WGS assembly of Porphyra umbilicalis.</title>
        <authorList>
            <person name="Brawley S.H."/>
            <person name="Blouin N.A."/>
            <person name="Ficko-Blean E."/>
            <person name="Wheeler G.L."/>
            <person name="Lohr M."/>
            <person name="Goodson H.V."/>
            <person name="Jenkins J.W."/>
            <person name="Blaby-Haas C.E."/>
            <person name="Helliwell K.E."/>
            <person name="Chan C."/>
            <person name="Marriage T."/>
            <person name="Bhattacharya D."/>
            <person name="Klein A.S."/>
            <person name="Badis Y."/>
            <person name="Brodie J."/>
            <person name="Cao Y."/>
            <person name="Collen J."/>
            <person name="Dittami S.M."/>
            <person name="Gachon C.M."/>
            <person name="Green B.R."/>
            <person name="Karpowicz S."/>
            <person name="Kim J.W."/>
            <person name="Kudahl U."/>
            <person name="Lin S."/>
            <person name="Michel G."/>
            <person name="Mittag M."/>
            <person name="Olson B.J."/>
            <person name="Pangilinan J."/>
            <person name="Peng Y."/>
            <person name="Qiu H."/>
            <person name="Shu S."/>
            <person name="Singer J.T."/>
            <person name="Smith A.G."/>
            <person name="Sprecher B.N."/>
            <person name="Wagner V."/>
            <person name="Wang W."/>
            <person name="Wang Z.-Y."/>
            <person name="Yan J."/>
            <person name="Yarish C."/>
            <person name="Zoeuner-Riek S."/>
            <person name="Zhuang Y."/>
            <person name="Zou Y."/>
            <person name="Lindquist E.A."/>
            <person name="Grimwood J."/>
            <person name="Barry K."/>
            <person name="Rokhsar D.S."/>
            <person name="Schmutz J."/>
            <person name="Stiller J.W."/>
            <person name="Grossman A.R."/>
            <person name="Prochnik S.E."/>
        </authorList>
    </citation>
    <scope>NUCLEOTIDE SEQUENCE [LARGE SCALE GENOMIC DNA]</scope>
    <source>
        <strain evidence="4">4086291</strain>
    </source>
</reference>
<dbReference type="InterPro" id="IPR050411">
    <property type="entry name" value="AlphaKG_dependent_hydroxylases"/>
</dbReference>
<dbReference type="OrthoDB" id="408743at2759"/>
<evidence type="ECO:0000313" key="4">
    <source>
        <dbReference type="EMBL" id="OSX75880.1"/>
    </source>
</evidence>
<dbReference type="GO" id="GO:0016491">
    <property type="term" value="F:oxidoreductase activity"/>
    <property type="evidence" value="ECO:0007669"/>
    <property type="project" value="UniProtKB-KW"/>
</dbReference>
<dbReference type="InterPro" id="IPR003819">
    <property type="entry name" value="TauD/TfdA-like"/>
</dbReference>
<sequence length="380" mass="39457">MATTAPAKPTPAGAAGSGPPATAAPAAADAPALALHNTPDVAVRAISLPGQREWGDGTPVFPLCLLASSPDGAPGTPISAAAATAWAAANRSALDGLVRRHGALFVRGLLPADATAFASLITDGVAADNFPYVGGNAVRTAVVGDVVFTANESPPSRVIPFHHELAQTPESPARIFFFCVHPATGSGGETPLALSTRVYDRLAAEYPAFVRQLTQHGVSYRRVMSEWDRSSSAIGRGWRATLNVSSAAAAEAALAARGYTWEWLGDGSAGHGRLLREVSPPLPATRAVDGRPGAVAFYNQIHAAYTGWTDEYNTPAECVRDGAGGALDADAMAAVGRVLEACAARIAWTPGDLMYIDNRQAYHARGTFEGRRRVLASLAK</sequence>
<dbReference type="Pfam" id="PF02668">
    <property type="entry name" value="TauD"/>
    <property type="match status" value="1"/>
</dbReference>
<gene>
    <name evidence="4" type="ORF">BU14_0218s0045</name>
</gene>
<dbReference type="PANTHER" id="PTHR10696">
    <property type="entry name" value="GAMMA-BUTYROBETAINE HYDROXYLASE-RELATED"/>
    <property type="match status" value="1"/>
</dbReference>
<feature type="domain" description="TauD/TfdA-like" evidence="3">
    <location>
        <begin position="79"/>
        <end position="375"/>
    </location>
</feature>
<proteinExistence type="predicted"/>
<name>A0A1X6P554_PORUM</name>
<organism evidence="4 5">
    <name type="scientific">Porphyra umbilicalis</name>
    <name type="common">Purple laver</name>
    <name type="synonym">Red alga</name>
    <dbReference type="NCBI Taxonomy" id="2786"/>
    <lineage>
        <taxon>Eukaryota</taxon>
        <taxon>Rhodophyta</taxon>
        <taxon>Bangiophyceae</taxon>
        <taxon>Bangiales</taxon>
        <taxon>Bangiaceae</taxon>
        <taxon>Porphyra</taxon>
    </lineage>
</organism>
<evidence type="ECO:0000256" key="1">
    <source>
        <dbReference type="ARBA" id="ARBA00023002"/>
    </source>
</evidence>
<keyword evidence="1" id="KW-0560">Oxidoreductase</keyword>
<protein>
    <recommendedName>
        <fullName evidence="3">TauD/TfdA-like domain-containing protein</fullName>
    </recommendedName>
</protein>
<evidence type="ECO:0000313" key="5">
    <source>
        <dbReference type="Proteomes" id="UP000218209"/>
    </source>
</evidence>
<dbReference type="SUPFAM" id="SSF51197">
    <property type="entry name" value="Clavaminate synthase-like"/>
    <property type="match status" value="1"/>
</dbReference>
<dbReference type="PANTHER" id="PTHR10696:SF21">
    <property type="entry name" value="TAUD_TFDA-LIKE DOMAIN-CONTAINING PROTEIN"/>
    <property type="match status" value="1"/>
</dbReference>
<accession>A0A1X6P554</accession>
<evidence type="ECO:0000259" key="3">
    <source>
        <dbReference type="Pfam" id="PF02668"/>
    </source>
</evidence>
<keyword evidence="5" id="KW-1185">Reference proteome</keyword>
<dbReference type="Proteomes" id="UP000218209">
    <property type="component" value="Unassembled WGS sequence"/>
</dbReference>
<feature type="region of interest" description="Disordered" evidence="2">
    <location>
        <begin position="1"/>
        <end position="29"/>
    </location>
</feature>
<dbReference type="AlphaFoldDB" id="A0A1X6P554"/>